<dbReference type="EMBL" id="SEYY01000287">
    <property type="protein sequence ID" value="KAB7507601.1"/>
    <property type="molecule type" value="Genomic_DNA"/>
</dbReference>
<evidence type="ECO:0000313" key="1">
    <source>
        <dbReference type="EMBL" id="KAB7507601.1"/>
    </source>
</evidence>
<comment type="caution">
    <text evidence="1">The sequence shown here is derived from an EMBL/GenBank/DDBJ whole genome shotgun (WGS) entry which is preliminary data.</text>
</comment>
<proteinExistence type="predicted"/>
<sequence>MFHLKLNLVFGANLRHNEEFTNRQAKFFLIKQIYSRTFAAYLQYVNFLCKYGEVYKEKLGGAWIVSLHAPTHIELYMGNKYIS</sequence>
<accession>A0A5N5TNC2</accession>
<gene>
    <name evidence="1" type="ORF">Anas_03135</name>
</gene>
<name>A0A5N5TNC2_9CRUS</name>
<feature type="non-terminal residue" evidence="1">
    <location>
        <position position="83"/>
    </location>
</feature>
<reference evidence="1 2" key="1">
    <citation type="journal article" date="2019" name="PLoS Biol.">
        <title>Sex chromosomes control vertical transmission of feminizing Wolbachia symbionts in an isopod.</title>
        <authorList>
            <person name="Becking T."/>
            <person name="Chebbi M.A."/>
            <person name="Giraud I."/>
            <person name="Moumen B."/>
            <person name="Laverre T."/>
            <person name="Caubet Y."/>
            <person name="Peccoud J."/>
            <person name="Gilbert C."/>
            <person name="Cordaux R."/>
        </authorList>
    </citation>
    <scope>NUCLEOTIDE SEQUENCE [LARGE SCALE GENOMIC DNA]</scope>
    <source>
        <strain evidence="1">ANa2</strain>
        <tissue evidence="1">Whole body excluding digestive tract and cuticle</tissue>
    </source>
</reference>
<protein>
    <submittedName>
        <fullName evidence="1">Uncharacterized protein</fullName>
    </submittedName>
</protein>
<evidence type="ECO:0000313" key="2">
    <source>
        <dbReference type="Proteomes" id="UP000326759"/>
    </source>
</evidence>
<organism evidence="1 2">
    <name type="scientific">Armadillidium nasatum</name>
    <dbReference type="NCBI Taxonomy" id="96803"/>
    <lineage>
        <taxon>Eukaryota</taxon>
        <taxon>Metazoa</taxon>
        <taxon>Ecdysozoa</taxon>
        <taxon>Arthropoda</taxon>
        <taxon>Crustacea</taxon>
        <taxon>Multicrustacea</taxon>
        <taxon>Malacostraca</taxon>
        <taxon>Eumalacostraca</taxon>
        <taxon>Peracarida</taxon>
        <taxon>Isopoda</taxon>
        <taxon>Oniscidea</taxon>
        <taxon>Crinocheta</taxon>
        <taxon>Armadillidiidae</taxon>
        <taxon>Armadillidium</taxon>
    </lineage>
</organism>
<dbReference type="AlphaFoldDB" id="A0A5N5TNC2"/>
<dbReference type="Proteomes" id="UP000326759">
    <property type="component" value="Unassembled WGS sequence"/>
</dbReference>
<keyword evidence="2" id="KW-1185">Reference proteome</keyword>